<dbReference type="SUPFAM" id="SSF53254">
    <property type="entry name" value="Phosphoglycerate mutase-like"/>
    <property type="match status" value="1"/>
</dbReference>
<dbReference type="PANTHER" id="PTHR48100:SF1">
    <property type="entry name" value="HISTIDINE PHOSPHATASE FAMILY PROTEIN-RELATED"/>
    <property type="match status" value="1"/>
</dbReference>
<dbReference type="RefSeq" id="WP_270056693.1">
    <property type="nucleotide sequence ID" value="NZ_CP115149.1"/>
</dbReference>
<dbReference type="InterPro" id="IPR013078">
    <property type="entry name" value="His_Pase_superF_clade-1"/>
</dbReference>
<dbReference type="Pfam" id="PF00300">
    <property type="entry name" value="His_Phos_1"/>
    <property type="match status" value="1"/>
</dbReference>
<keyword evidence="2" id="KW-0413">Isomerase</keyword>
<proteinExistence type="predicted"/>
<accession>A0ABY7M951</accession>
<dbReference type="PROSITE" id="PS00175">
    <property type="entry name" value="PG_MUTASE"/>
    <property type="match status" value="1"/>
</dbReference>
<dbReference type="SMART" id="SM00855">
    <property type="entry name" value="PGAM"/>
    <property type="match status" value="1"/>
</dbReference>
<dbReference type="EMBL" id="CP115149">
    <property type="protein sequence ID" value="WBL36168.1"/>
    <property type="molecule type" value="Genomic_DNA"/>
</dbReference>
<dbReference type="PRINTS" id="PR00991">
    <property type="entry name" value="6PFRUCTKNASE"/>
</dbReference>
<dbReference type="InterPro" id="IPR001345">
    <property type="entry name" value="PG/BPGM_mutase_AS"/>
</dbReference>
<sequence length="215" mass="23299">MSLLYLVRHGETNHNAEERGLGRADVPLSPRGRLQAELLAARFARVPIDAVLSSPLQRALAIARAIADHHALAVDVRPELTELDVGETEGLTYAEIRERFPDFYRAWTGDDPAAVPMPGGESLADLARRLEPLAAELLAGPDRVAVIASHNFTLRVLVCQLLGIPVASFRNFRLDLASVTTISIQHGRAAIQALNDVCHLEEPLNLAAPARSVST</sequence>
<keyword evidence="1" id="KW-0324">Glycolysis</keyword>
<dbReference type="InterPro" id="IPR050275">
    <property type="entry name" value="PGM_Phosphatase"/>
</dbReference>
<dbReference type="PIRSF" id="PIRSF000709">
    <property type="entry name" value="6PFK_2-Ptase"/>
    <property type="match status" value="1"/>
</dbReference>
<dbReference type="InterPro" id="IPR029033">
    <property type="entry name" value="His_PPase_superfam"/>
</dbReference>
<dbReference type="PANTHER" id="PTHR48100">
    <property type="entry name" value="BROAD-SPECIFICITY PHOSPHATASE YOR283W-RELATED"/>
    <property type="match status" value="1"/>
</dbReference>
<organism evidence="3 4">
    <name type="scientific">Tepidiforma flava</name>
    <dbReference type="NCBI Taxonomy" id="3004094"/>
    <lineage>
        <taxon>Bacteria</taxon>
        <taxon>Bacillati</taxon>
        <taxon>Chloroflexota</taxon>
        <taxon>Tepidiformia</taxon>
        <taxon>Tepidiformales</taxon>
        <taxon>Tepidiformaceae</taxon>
        <taxon>Tepidiforma</taxon>
    </lineage>
</organism>
<evidence type="ECO:0000256" key="1">
    <source>
        <dbReference type="ARBA" id="ARBA00023152"/>
    </source>
</evidence>
<keyword evidence="4" id="KW-1185">Reference proteome</keyword>
<dbReference type="InterPro" id="IPR003094">
    <property type="entry name" value="6Pfruct_kin"/>
</dbReference>
<protein>
    <submittedName>
        <fullName evidence="3">Histidine phosphatase family protein</fullName>
    </submittedName>
</protein>
<dbReference type="Proteomes" id="UP001212803">
    <property type="component" value="Chromosome"/>
</dbReference>
<name>A0ABY7M951_9CHLR</name>
<reference evidence="3 4" key="1">
    <citation type="journal article" date="2023" name="ISME J.">
        <title>Thermophilic Dehalococcoidia with unusual traits shed light on an unexpected past.</title>
        <authorList>
            <person name="Palmer M."/>
            <person name="Covington J.K."/>
            <person name="Zhou E.M."/>
            <person name="Thomas S.C."/>
            <person name="Habib N."/>
            <person name="Seymour C.O."/>
            <person name="Lai D."/>
            <person name="Johnston J."/>
            <person name="Hashimi A."/>
            <person name="Jiao J.Y."/>
            <person name="Muok A.R."/>
            <person name="Liu L."/>
            <person name="Xian W.D."/>
            <person name="Zhi X.Y."/>
            <person name="Li M.M."/>
            <person name="Silva L.P."/>
            <person name="Bowen B.P."/>
            <person name="Louie K."/>
            <person name="Briegel A."/>
            <person name="Pett-Ridge J."/>
            <person name="Weber P.K."/>
            <person name="Tocheva E.I."/>
            <person name="Woyke T."/>
            <person name="Northen T.R."/>
            <person name="Mayali X."/>
            <person name="Li W.J."/>
            <person name="Hedlund B.P."/>
        </authorList>
    </citation>
    <scope>NUCLEOTIDE SEQUENCE [LARGE SCALE GENOMIC DNA]</scope>
    <source>
        <strain evidence="3 4">YIM 72310</strain>
    </source>
</reference>
<dbReference type="CDD" id="cd07067">
    <property type="entry name" value="HP_PGM_like"/>
    <property type="match status" value="1"/>
</dbReference>
<evidence type="ECO:0000256" key="2">
    <source>
        <dbReference type="ARBA" id="ARBA00023235"/>
    </source>
</evidence>
<evidence type="ECO:0000313" key="3">
    <source>
        <dbReference type="EMBL" id="WBL36168.1"/>
    </source>
</evidence>
<gene>
    <name evidence="3" type="ORF">O0235_00675</name>
</gene>
<evidence type="ECO:0000313" key="4">
    <source>
        <dbReference type="Proteomes" id="UP001212803"/>
    </source>
</evidence>
<dbReference type="Gene3D" id="3.40.50.1240">
    <property type="entry name" value="Phosphoglycerate mutase-like"/>
    <property type="match status" value="1"/>
</dbReference>